<dbReference type="InterPro" id="IPR035437">
    <property type="entry name" value="SNase_OB-fold_sf"/>
</dbReference>
<proteinExistence type="predicted"/>
<dbReference type="Gene3D" id="2.40.50.90">
    <property type="match status" value="1"/>
</dbReference>
<dbReference type="InterPro" id="IPR019546">
    <property type="entry name" value="TAT_signal_bac_arc"/>
</dbReference>
<dbReference type="PANTHER" id="PTHR12302:SF3">
    <property type="entry name" value="SERINE_THREONINE-PROTEIN KINASE 31"/>
    <property type="match status" value="1"/>
</dbReference>
<dbReference type="SUPFAM" id="SSF50199">
    <property type="entry name" value="Staphylococcal nuclease"/>
    <property type="match status" value="1"/>
</dbReference>
<dbReference type="PANTHER" id="PTHR12302">
    <property type="entry name" value="EBNA2 BINDING PROTEIN P100"/>
    <property type="match status" value="1"/>
</dbReference>
<feature type="domain" description="TNase-like" evidence="5">
    <location>
        <begin position="105"/>
        <end position="268"/>
    </location>
</feature>
<accession>B7FXC3</accession>
<keyword evidence="7" id="KW-1185">Reference proteome</keyword>
<dbReference type="GO" id="GO:0005737">
    <property type="term" value="C:cytoplasm"/>
    <property type="evidence" value="ECO:0007669"/>
    <property type="project" value="TreeGrafter"/>
</dbReference>
<keyword evidence="1" id="KW-0540">Nuclease</keyword>
<dbReference type="EMBL" id="CM000609">
    <property type="protein sequence ID" value="EEC49353.1"/>
    <property type="molecule type" value="Genomic_DNA"/>
</dbReference>
<reference evidence="6 7" key="1">
    <citation type="journal article" date="2008" name="Nature">
        <title>The Phaeodactylum genome reveals the evolutionary history of diatom genomes.</title>
        <authorList>
            <person name="Bowler C."/>
            <person name="Allen A.E."/>
            <person name="Badger J.H."/>
            <person name="Grimwood J."/>
            <person name="Jabbari K."/>
            <person name="Kuo A."/>
            <person name="Maheswari U."/>
            <person name="Martens C."/>
            <person name="Maumus F."/>
            <person name="Otillar R.P."/>
            <person name="Rayko E."/>
            <person name="Salamov A."/>
            <person name="Vandepoele K."/>
            <person name="Beszteri B."/>
            <person name="Gruber A."/>
            <person name="Heijde M."/>
            <person name="Katinka M."/>
            <person name="Mock T."/>
            <person name="Valentin K."/>
            <person name="Verret F."/>
            <person name="Berges J.A."/>
            <person name="Brownlee C."/>
            <person name="Cadoret J.P."/>
            <person name="Chiovitti A."/>
            <person name="Choi C.J."/>
            <person name="Coesel S."/>
            <person name="De Martino A."/>
            <person name="Detter J.C."/>
            <person name="Durkin C."/>
            <person name="Falciatore A."/>
            <person name="Fournet J."/>
            <person name="Haruta M."/>
            <person name="Huysman M.J."/>
            <person name="Jenkins B.D."/>
            <person name="Jiroutova K."/>
            <person name="Jorgensen R.E."/>
            <person name="Joubert Y."/>
            <person name="Kaplan A."/>
            <person name="Kroger N."/>
            <person name="Kroth P.G."/>
            <person name="La Roche J."/>
            <person name="Lindquist E."/>
            <person name="Lommer M."/>
            <person name="Martin-Jezequel V."/>
            <person name="Lopez P.J."/>
            <person name="Lucas S."/>
            <person name="Mangogna M."/>
            <person name="McGinnis K."/>
            <person name="Medlin L.K."/>
            <person name="Montsant A."/>
            <person name="Oudot-Le Secq M.P."/>
            <person name="Napoli C."/>
            <person name="Obornik M."/>
            <person name="Parker M.S."/>
            <person name="Petit J.L."/>
            <person name="Porcel B.M."/>
            <person name="Poulsen N."/>
            <person name="Robison M."/>
            <person name="Rychlewski L."/>
            <person name="Rynearson T.A."/>
            <person name="Schmutz J."/>
            <person name="Shapiro H."/>
            <person name="Siaut M."/>
            <person name="Stanley M."/>
            <person name="Sussman M.R."/>
            <person name="Taylor A.R."/>
            <person name="Vardi A."/>
            <person name="von Dassow P."/>
            <person name="Vyverman W."/>
            <person name="Willis A."/>
            <person name="Wyrwicz L.S."/>
            <person name="Rokhsar D.S."/>
            <person name="Weissenbach J."/>
            <person name="Armbrust E.V."/>
            <person name="Green B.R."/>
            <person name="Van de Peer Y."/>
            <person name="Grigoriev I.V."/>
        </authorList>
    </citation>
    <scope>NUCLEOTIDE SEQUENCE [LARGE SCALE GENOMIC DNA]</scope>
    <source>
        <strain evidence="6 7">CCAP 1055/1</strain>
    </source>
</reference>
<evidence type="ECO:0000313" key="7">
    <source>
        <dbReference type="Proteomes" id="UP000000759"/>
    </source>
</evidence>
<dbReference type="SMART" id="SM00318">
    <property type="entry name" value="SNc"/>
    <property type="match status" value="1"/>
</dbReference>
<keyword evidence="3" id="KW-0378">Hydrolase</keyword>
<dbReference type="GO" id="GO:0016787">
    <property type="term" value="F:hydrolase activity"/>
    <property type="evidence" value="ECO:0007669"/>
    <property type="project" value="UniProtKB-KW"/>
</dbReference>
<dbReference type="PaxDb" id="2850-Phatr45339"/>
<protein>
    <recommendedName>
        <fullName evidence="5">TNase-like domain-containing protein</fullName>
    </recommendedName>
</protein>
<feature type="region of interest" description="Disordered" evidence="4">
    <location>
        <begin position="289"/>
        <end position="317"/>
    </location>
</feature>
<evidence type="ECO:0000313" key="6">
    <source>
        <dbReference type="EMBL" id="EEC49353.1"/>
    </source>
</evidence>
<evidence type="ECO:0000256" key="4">
    <source>
        <dbReference type="SAM" id="MobiDB-lite"/>
    </source>
</evidence>
<dbReference type="NCBIfam" id="TIGR01409">
    <property type="entry name" value="TAT_signal_seq"/>
    <property type="match status" value="1"/>
</dbReference>
<dbReference type="GO" id="GO:0004519">
    <property type="term" value="F:endonuclease activity"/>
    <property type="evidence" value="ECO:0007669"/>
    <property type="project" value="UniProtKB-KW"/>
</dbReference>
<dbReference type="InParanoid" id="B7FXC3"/>
<gene>
    <name evidence="6" type="ORF">PHATRDRAFT_45339</name>
</gene>
<dbReference type="InterPro" id="IPR006311">
    <property type="entry name" value="TAT_signal"/>
</dbReference>
<evidence type="ECO:0000256" key="1">
    <source>
        <dbReference type="ARBA" id="ARBA00022722"/>
    </source>
</evidence>
<evidence type="ECO:0000256" key="3">
    <source>
        <dbReference type="ARBA" id="ARBA00022801"/>
    </source>
</evidence>
<reference evidence="7" key="2">
    <citation type="submission" date="2008-08" db="EMBL/GenBank/DDBJ databases">
        <authorList>
            <consortium name="Diatom Consortium"/>
            <person name="Grigoriev I."/>
            <person name="Grimwood J."/>
            <person name="Kuo A."/>
            <person name="Otillar R.P."/>
            <person name="Salamov A."/>
            <person name="Detter J.C."/>
            <person name="Lindquist E."/>
            <person name="Shapiro H."/>
            <person name="Lucas S."/>
            <person name="Glavina del Rio T."/>
            <person name="Pitluck S."/>
            <person name="Rokhsar D."/>
            <person name="Bowler C."/>
        </authorList>
    </citation>
    <scope>GENOME REANNOTATION</scope>
    <source>
        <strain evidence="7">CCAP 1055/1</strain>
    </source>
</reference>
<dbReference type="eggNOG" id="ENOG502TC9U">
    <property type="taxonomic scope" value="Eukaryota"/>
</dbReference>
<organism evidence="6 7">
    <name type="scientific">Phaeodactylum tricornutum (strain CCAP 1055/1)</name>
    <dbReference type="NCBI Taxonomy" id="556484"/>
    <lineage>
        <taxon>Eukaryota</taxon>
        <taxon>Sar</taxon>
        <taxon>Stramenopiles</taxon>
        <taxon>Ochrophyta</taxon>
        <taxon>Bacillariophyta</taxon>
        <taxon>Bacillariophyceae</taxon>
        <taxon>Bacillariophycidae</taxon>
        <taxon>Naviculales</taxon>
        <taxon>Phaeodactylaceae</taxon>
        <taxon>Phaeodactylum</taxon>
    </lineage>
</organism>
<dbReference type="GeneID" id="7199975"/>
<dbReference type="InterPro" id="IPR016071">
    <property type="entry name" value="Staphylococal_nuclease_OB-fold"/>
</dbReference>
<dbReference type="AlphaFoldDB" id="B7FXC3"/>
<dbReference type="HOGENOM" id="CLU_872809_0_0_1"/>
<dbReference type="OrthoDB" id="430293at2759"/>
<dbReference type="Pfam" id="PF00565">
    <property type="entry name" value="SNase"/>
    <property type="match status" value="1"/>
</dbReference>
<dbReference type="RefSeq" id="XP_002179530.1">
    <property type="nucleotide sequence ID" value="XM_002179494.1"/>
</dbReference>
<dbReference type="KEGG" id="pti:PHATRDRAFT_45339"/>
<evidence type="ECO:0000256" key="2">
    <source>
        <dbReference type="ARBA" id="ARBA00022759"/>
    </source>
</evidence>
<dbReference type="PROSITE" id="PS50830">
    <property type="entry name" value="TNASE_3"/>
    <property type="match status" value="1"/>
</dbReference>
<dbReference type="Proteomes" id="UP000000759">
    <property type="component" value="Chromosome 6"/>
</dbReference>
<name>B7FXC3_PHATC</name>
<keyword evidence="2" id="KW-0255">Endonuclease</keyword>
<dbReference type="PROSITE" id="PS51318">
    <property type="entry name" value="TAT"/>
    <property type="match status" value="1"/>
</dbReference>
<sequence>MMFWKKIDTCRFSSNPSDPQHESCTSLVSIEQQPATPSRRKFLQKVTATTLVVTAASSGLVPVDSTAWAASGTDDTAILNLPSLNLIPQFSTADDVPSDYFSDNRYIYGFVERIIDGDTIRVRHVPGYGLRRQSTQPLQQRGIAKDTLSIRVYGIDTPEIGKNKRQVSQPFSEEAKSFTSKLVYNKMVKVTFLRKDQYSRAVASVETVPPRFLSWIPGFGPKDLSLELAKAGLAELYTGGGAQYNGKRAELEQAVAQAQRKKLGQWSLSESERVSAAEQKRLLKQAAVTGTAPVPVSRNDRSSGAMPLASTSRNGQTGVGESLLDAAVTGLEFM</sequence>
<evidence type="ECO:0000259" key="5">
    <source>
        <dbReference type="PROSITE" id="PS50830"/>
    </source>
</evidence>